<gene>
    <name evidence="1" type="ORF">PVBG_04769</name>
</gene>
<protein>
    <recommendedName>
        <fullName evidence="3">Variable surface protein</fullName>
    </recommendedName>
</protein>
<organism evidence="1 2">
    <name type="scientific">Plasmodium vivax (strain Brazil I)</name>
    <dbReference type="NCBI Taxonomy" id="1033975"/>
    <lineage>
        <taxon>Eukaryota</taxon>
        <taxon>Sar</taxon>
        <taxon>Alveolata</taxon>
        <taxon>Apicomplexa</taxon>
        <taxon>Aconoidasida</taxon>
        <taxon>Haemosporida</taxon>
        <taxon>Plasmodiidae</taxon>
        <taxon>Plasmodium</taxon>
        <taxon>Plasmodium (Plasmodium)</taxon>
    </lineage>
</organism>
<evidence type="ECO:0000313" key="1">
    <source>
        <dbReference type="EMBL" id="KMZ88560.1"/>
    </source>
</evidence>
<dbReference type="EMBL" id="KQ234761">
    <property type="protein sequence ID" value="KMZ88560.1"/>
    <property type="molecule type" value="Genomic_DNA"/>
</dbReference>
<accession>A0A0J9SZJ4</accession>
<evidence type="ECO:0008006" key="3">
    <source>
        <dbReference type="Google" id="ProtNLM"/>
    </source>
</evidence>
<proteinExistence type="predicted"/>
<name>A0A0J9SZJ4_PLAV1</name>
<evidence type="ECO:0000313" key="2">
    <source>
        <dbReference type="Proteomes" id="UP000053327"/>
    </source>
</evidence>
<dbReference type="Proteomes" id="UP000053327">
    <property type="component" value="Unassembled WGS sequence"/>
</dbReference>
<dbReference type="OrthoDB" id="10322067at2759"/>
<sequence>MIKKTDMISICERHATIENMGEEAYKELCMKLLRNLLLLLTRYSNDTEIYSKRCYDLYNWLYHEIKPYKLPDNIVSSIFDRSKSLIQETPKHYICPYDLYNKADYKDEKIIELNIFGDNIVKIRDILKNRTPSYYCPCIIYVKNCVKNYKYLETNYCTGTNERTLGNEKFCDKLKKFITHYEYLTKEETIKSEIPSLSSNIDTYTNKCLLEENINQLISARNEGLGNFTSATASTVVGAMVGIPPFLALMYKVNITFIQIYE</sequence>
<reference evidence="1 2" key="1">
    <citation type="submission" date="2011-08" db="EMBL/GenBank/DDBJ databases">
        <title>The Genome Sequence of Plasmodium vivax Brazil I.</title>
        <authorList>
            <consortium name="The Broad Institute Genome Sequencing Platform"/>
            <consortium name="The Broad Institute Genome Sequencing Center for Infectious Disease"/>
            <person name="Neafsey D."/>
            <person name="Carlton J."/>
            <person name="Barnwell J."/>
            <person name="Collins W."/>
            <person name="Escalante A."/>
            <person name="Mullikin J."/>
            <person name="Saul A."/>
            <person name="Guigo R."/>
            <person name="Camara F."/>
            <person name="Young S.K."/>
            <person name="Zeng Q."/>
            <person name="Gargeya S."/>
            <person name="Fitzgerald M."/>
            <person name="Haas B."/>
            <person name="Abouelleil A."/>
            <person name="Alvarado L."/>
            <person name="Arachchi H.M."/>
            <person name="Berlin A."/>
            <person name="Brown A."/>
            <person name="Chapman S.B."/>
            <person name="Chen Z."/>
            <person name="Dunbar C."/>
            <person name="Freedman E."/>
            <person name="Gearin G."/>
            <person name="Gellesch M."/>
            <person name="Goldberg J."/>
            <person name="Griggs A."/>
            <person name="Gujja S."/>
            <person name="Heiman D."/>
            <person name="Howarth C."/>
            <person name="Larson L."/>
            <person name="Lui A."/>
            <person name="MacDonald P.J.P."/>
            <person name="Montmayeur A."/>
            <person name="Murphy C."/>
            <person name="Neiman D."/>
            <person name="Pearson M."/>
            <person name="Priest M."/>
            <person name="Roberts A."/>
            <person name="Saif S."/>
            <person name="Shea T."/>
            <person name="Shenoy N."/>
            <person name="Sisk P."/>
            <person name="Stolte C."/>
            <person name="Sykes S."/>
            <person name="Wortman J."/>
            <person name="Nusbaum C."/>
            <person name="Birren B."/>
        </authorList>
    </citation>
    <scope>NUCLEOTIDE SEQUENCE [LARGE SCALE GENOMIC DNA]</scope>
    <source>
        <strain evidence="1 2">Brazil I</strain>
    </source>
</reference>
<dbReference type="AlphaFoldDB" id="A0A0J9SZJ4"/>